<proteinExistence type="predicted"/>
<reference evidence="2 3" key="1">
    <citation type="submission" date="2019-03" db="EMBL/GenBank/DDBJ databases">
        <title>Genomics of glacier-inhabiting Cryobacterium strains.</title>
        <authorList>
            <person name="Liu Q."/>
            <person name="Xin Y.-H."/>
        </authorList>
    </citation>
    <scope>NUCLEOTIDE SEQUENCE [LARGE SCALE GENOMIC DNA]</scope>
    <source>
        <strain evidence="2 3">TMT1-51</strain>
    </source>
</reference>
<keyword evidence="3" id="KW-1185">Reference proteome</keyword>
<gene>
    <name evidence="2" type="ORF">E3T49_08260</name>
</gene>
<name>A0A4Y8K0T9_9MICO</name>
<dbReference type="AlphaFoldDB" id="A0A4Y8K0T9"/>
<dbReference type="EMBL" id="SOHA01000022">
    <property type="protein sequence ID" value="TFD30291.1"/>
    <property type="molecule type" value="Genomic_DNA"/>
</dbReference>
<evidence type="ECO:0000313" key="3">
    <source>
        <dbReference type="Proteomes" id="UP000297472"/>
    </source>
</evidence>
<dbReference type="PANTHER" id="PTHR37292:SF2">
    <property type="entry name" value="DUF262 DOMAIN-CONTAINING PROTEIN"/>
    <property type="match status" value="1"/>
</dbReference>
<protein>
    <submittedName>
        <fullName evidence="2">DUF262 domain-containing protein</fullName>
    </submittedName>
</protein>
<comment type="caution">
    <text evidence="2">The sequence shown here is derived from an EMBL/GenBank/DDBJ whole genome shotgun (WGS) entry which is preliminary data.</text>
</comment>
<dbReference type="Proteomes" id="UP000297472">
    <property type="component" value="Unassembled WGS sequence"/>
</dbReference>
<dbReference type="InterPro" id="IPR004919">
    <property type="entry name" value="GmrSD_N"/>
</dbReference>
<evidence type="ECO:0000259" key="1">
    <source>
        <dbReference type="Pfam" id="PF03235"/>
    </source>
</evidence>
<dbReference type="OrthoDB" id="9787127at2"/>
<dbReference type="RefSeq" id="WP_134424463.1">
    <property type="nucleotide sequence ID" value="NZ_SOHA01000022.1"/>
</dbReference>
<organism evidence="2 3">
    <name type="scientific">Cryobacterium cryoconiti</name>
    <dbReference type="NCBI Taxonomy" id="1259239"/>
    <lineage>
        <taxon>Bacteria</taxon>
        <taxon>Bacillati</taxon>
        <taxon>Actinomycetota</taxon>
        <taxon>Actinomycetes</taxon>
        <taxon>Micrococcales</taxon>
        <taxon>Microbacteriaceae</taxon>
        <taxon>Cryobacterium</taxon>
    </lineage>
</organism>
<sequence>MSFQTPVTVEDVLRRIHQKQYLLPAIQREFVWKQHQVLALMDSLMRGYPIGSFLLWEVKQESANDYVFYDFITNFHEQKAPFATKAAVPTSNGIIAVLDGQQRLTALNIAMYGSHSEKRKGAWWTNPDSFPKKRVYLNLADSPDHEELGFEFDLRFLTDEEAKADSNGVAKWYLVHDVLTLADSGPAIMEELERRSLSGSGPFNRLYRLYDSLRIIKPINWYLESSQSADKVLDIFVRVNSGGTTLSYSDLLLSMATNQWRTRDAREEVRDLVQEINQGGTRDFAFSKDAVLKTALMVAGLNVQFRVSNFTQKNMAVVEDGWDKTEQALVNAASLLRQFGYTGRTISADSVIIAVAYYLAHNSLGKSYLESAASAPDRLIVRRWLARSMLKQGIWGSGLDTLLMRIRQAIDSSQTAGFPADGIEREMAAMGKSLTFEDTDIDDLLSTKYGSPRAFGVLSLMYPGLDFSKEFHQDHIYPKSRFTDKRLRALGLSLDQIEEYKSRFDLLPNLQLLGGVANIEKRDSLPQVWAGNAFPSGELRATYERENDFEGLSLEFEDFVEFYTSRSARMREKLVHQLQS</sequence>
<dbReference type="PANTHER" id="PTHR37292">
    <property type="entry name" value="VNG6097C"/>
    <property type="match status" value="1"/>
</dbReference>
<dbReference type="Pfam" id="PF03235">
    <property type="entry name" value="GmrSD_N"/>
    <property type="match status" value="1"/>
</dbReference>
<evidence type="ECO:0000313" key="2">
    <source>
        <dbReference type="EMBL" id="TFD30291.1"/>
    </source>
</evidence>
<accession>A0A4Y8K0T9</accession>
<feature type="domain" description="GmrSD restriction endonucleases N-terminal" evidence="1">
    <location>
        <begin position="9"/>
        <end position="254"/>
    </location>
</feature>